<evidence type="ECO:0000313" key="13">
    <source>
        <dbReference type="Proteomes" id="UP000298663"/>
    </source>
</evidence>
<dbReference type="STRING" id="34508.A0A4U5P1M7"/>
<evidence type="ECO:0000256" key="8">
    <source>
        <dbReference type="ARBA" id="ARBA00022989"/>
    </source>
</evidence>
<keyword evidence="6 10" id="KW-0812">Transmembrane</keyword>
<comment type="similarity">
    <text evidence="3 10">Belongs to the glycosyltransferase 22 family.</text>
</comment>
<evidence type="ECO:0000256" key="7">
    <source>
        <dbReference type="ARBA" id="ARBA00022824"/>
    </source>
</evidence>
<keyword evidence="13" id="KW-1185">Reference proteome</keyword>
<feature type="transmembrane region" description="Helical" evidence="10">
    <location>
        <begin position="118"/>
        <end position="138"/>
    </location>
</feature>
<evidence type="ECO:0000313" key="12">
    <source>
        <dbReference type="EMBL" id="TKR89554.1"/>
    </source>
</evidence>
<reference evidence="12 13" key="2">
    <citation type="journal article" date="2019" name="G3 (Bethesda)">
        <title>Hybrid Assembly of the Genome of the Entomopathogenic Nematode Steinernema carpocapsae Identifies the X-Chromosome.</title>
        <authorList>
            <person name="Serra L."/>
            <person name="Macchietto M."/>
            <person name="Macias-Munoz A."/>
            <person name="McGill C.J."/>
            <person name="Rodriguez I.M."/>
            <person name="Rodriguez B."/>
            <person name="Murad R."/>
            <person name="Mortazavi A."/>
        </authorList>
    </citation>
    <scope>NUCLEOTIDE SEQUENCE [LARGE SCALE GENOMIC DNA]</scope>
    <source>
        <strain evidence="12 13">ALL</strain>
    </source>
</reference>
<keyword evidence="4 10" id="KW-0328">Glycosyltransferase</keyword>
<dbReference type="UniPathway" id="UPA00378"/>
<evidence type="ECO:0000256" key="3">
    <source>
        <dbReference type="ARBA" id="ARBA00007063"/>
    </source>
</evidence>
<dbReference type="GO" id="GO:0000026">
    <property type="term" value="F:alpha-1,2-mannosyltransferase activity"/>
    <property type="evidence" value="ECO:0007669"/>
    <property type="project" value="TreeGrafter"/>
</dbReference>
<keyword evidence="7 10" id="KW-0256">Endoplasmic reticulum</keyword>
<feature type="transmembrane region" description="Helical" evidence="10">
    <location>
        <begin position="144"/>
        <end position="165"/>
    </location>
</feature>
<reference evidence="12 13" key="1">
    <citation type="journal article" date="2015" name="Genome Biol.">
        <title>Comparative genomics of Steinernema reveals deeply conserved gene regulatory networks.</title>
        <authorList>
            <person name="Dillman A.R."/>
            <person name="Macchietto M."/>
            <person name="Porter C.F."/>
            <person name="Rogers A."/>
            <person name="Williams B."/>
            <person name="Antoshechkin I."/>
            <person name="Lee M.M."/>
            <person name="Goodwin Z."/>
            <person name="Lu X."/>
            <person name="Lewis E.E."/>
            <person name="Goodrich-Blair H."/>
            <person name="Stock S.P."/>
            <person name="Adams B.J."/>
            <person name="Sternberg P.W."/>
            <person name="Mortazavi A."/>
        </authorList>
    </citation>
    <scope>NUCLEOTIDE SEQUENCE [LARGE SCALE GENOMIC DNA]</scope>
    <source>
        <strain evidence="12 13">ALL</strain>
    </source>
</reference>
<dbReference type="GO" id="GO:0006487">
    <property type="term" value="P:protein N-linked glycosylation"/>
    <property type="evidence" value="ECO:0007669"/>
    <property type="project" value="TreeGrafter"/>
</dbReference>
<evidence type="ECO:0000256" key="5">
    <source>
        <dbReference type="ARBA" id="ARBA00022679"/>
    </source>
</evidence>
<protein>
    <recommendedName>
        <fullName evidence="10">Mannosyltransferase</fullName>
        <ecNumber evidence="10">2.4.1.-</ecNumber>
    </recommendedName>
</protein>
<evidence type="ECO:0000256" key="9">
    <source>
        <dbReference type="ARBA" id="ARBA00023136"/>
    </source>
</evidence>
<evidence type="ECO:0000256" key="11">
    <source>
        <dbReference type="SAM" id="MobiDB-lite"/>
    </source>
</evidence>
<feature type="transmembrane region" description="Helical" evidence="10">
    <location>
        <begin position="255"/>
        <end position="278"/>
    </location>
</feature>
<dbReference type="PANTHER" id="PTHR22760:SF2">
    <property type="entry name" value="ALPHA-1,2-MANNOSYLTRANSFERASE ALG9"/>
    <property type="match status" value="1"/>
</dbReference>
<comment type="caution">
    <text evidence="12">The sequence shown here is derived from an EMBL/GenBank/DDBJ whole genome shotgun (WGS) entry which is preliminary data.</text>
</comment>
<evidence type="ECO:0000256" key="10">
    <source>
        <dbReference type="RuleBase" id="RU363075"/>
    </source>
</evidence>
<dbReference type="Pfam" id="PF03901">
    <property type="entry name" value="Glyco_transf_22"/>
    <property type="match status" value="1"/>
</dbReference>
<keyword evidence="5" id="KW-0808">Transferase</keyword>
<evidence type="ECO:0000256" key="1">
    <source>
        <dbReference type="ARBA" id="ARBA00004477"/>
    </source>
</evidence>
<name>A0A4U5P1M7_STECR</name>
<feature type="region of interest" description="Disordered" evidence="11">
    <location>
        <begin position="1"/>
        <end position="33"/>
    </location>
</feature>
<keyword evidence="9 10" id="KW-0472">Membrane</keyword>
<organism evidence="12 13">
    <name type="scientific">Steinernema carpocapsae</name>
    <name type="common">Entomopathogenic nematode</name>
    <dbReference type="NCBI Taxonomy" id="34508"/>
    <lineage>
        <taxon>Eukaryota</taxon>
        <taxon>Metazoa</taxon>
        <taxon>Ecdysozoa</taxon>
        <taxon>Nematoda</taxon>
        <taxon>Chromadorea</taxon>
        <taxon>Rhabditida</taxon>
        <taxon>Tylenchina</taxon>
        <taxon>Panagrolaimomorpha</taxon>
        <taxon>Strongyloidoidea</taxon>
        <taxon>Steinernematidae</taxon>
        <taxon>Steinernema</taxon>
    </lineage>
</organism>
<feature type="transmembrane region" description="Helical" evidence="10">
    <location>
        <begin position="410"/>
        <end position="432"/>
    </location>
</feature>
<dbReference type="EC" id="2.4.1.-" evidence="10"/>
<feature type="transmembrane region" description="Helical" evidence="10">
    <location>
        <begin position="177"/>
        <end position="196"/>
    </location>
</feature>
<evidence type="ECO:0000256" key="4">
    <source>
        <dbReference type="ARBA" id="ARBA00022676"/>
    </source>
</evidence>
<feature type="transmembrane region" description="Helical" evidence="10">
    <location>
        <begin position="378"/>
        <end position="398"/>
    </location>
</feature>
<comment type="subcellular location">
    <subcellularLocation>
        <location evidence="1 10">Endoplasmic reticulum membrane</location>
        <topology evidence="1 10">Multi-pass membrane protein</topology>
    </subcellularLocation>
</comment>
<keyword evidence="8 10" id="KW-1133">Transmembrane helix</keyword>
<feature type="compositionally biased region" description="Basic residues" evidence="11">
    <location>
        <begin position="1"/>
        <end position="12"/>
    </location>
</feature>
<feature type="transmembrane region" description="Helical" evidence="10">
    <location>
        <begin position="351"/>
        <end position="372"/>
    </location>
</feature>
<evidence type="ECO:0000256" key="6">
    <source>
        <dbReference type="ARBA" id="ARBA00022692"/>
    </source>
</evidence>
<gene>
    <name evidence="12" type="ORF">L596_013637</name>
</gene>
<feature type="compositionally biased region" description="Pro residues" evidence="11">
    <location>
        <begin position="18"/>
        <end position="31"/>
    </location>
</feature>
<dbReference type="AlphaFoldDB" id="A0A4U5P1M7"/>
<dbReference type="InterPro" id="IPR005599">
    <property type="entry name" value="GPI_mannosylTrfase"/>
</dbReference>
<dbReference type="GO" id="GO:0005789">
    <property type="term" value="C:endoplasmic reticulum membrane"/>
    <property type="evidence" value="ECO:0007669"/>
    <property type="project" value="UniProtKB-SubCell"/>
</dbReference>
<sequence length="628" mass="72445">MQGRYGRQRRIKNANELPRPPPPIGQPPAPARVPKEPPVADIIGKLYVENEQIDVAEGMEAGWAIKLILTVRVCSGLWTGISDCDETFNYWEPMHMLLHNEGFQTWEYSPAYALRSYLYLYLVSFPARILQFCIPIIAKVGIFFGVRIVLAFVTGFIEFYLYKVISKRLGNGIGRNYVILSLISPGMYFAASAFLPSAFSMQMNALALGLWLQNQFFLSVLFTAISALVGWPFAAVLGLPVVLEMIFVRRKFWRFVNYALISGCSVLALLAAVDTYYYGKLVITPLNIVTYNVFSSHGPDLYGVEPWSYYAKNLFLNWNFQLLTAAFAVPLSYVVYRRLYENRPENYWRRYMPLLFIAGSVALWLVIFFLQPHKEERFLFPIYPLIALLSAIGLDAIVHYEFTFHGRARYSGYIGIGIITLVFMIFFSRIFMVYNAYNAPIEGWAALTKHLSSPLAENEDVDVSQLRYAGLTRVCVGKEWHRFTSSFFIPEYAVDLNRDEKSKIELRFIQSEFKGILPKPFKKGKIPEITRAIPTEMNDQNLEEPSRYVSVDTCHYLIDLETPDVTPLEPNYVKNRDEWESIWKKHFLLQNRSPNVLFRAFYVPLLSEWESAWGTYHVLKRKATFLIK</sequence>
<dbReference type="OrthoDB" id="497541at2759"/>
<evidence type="ECO:0000256" key="2">
    <source>
        <dbReference type="ARBA" id="ARBA00004922"/>
    </source>
</evidence>
<feature type="transmembrane region" description="Helical" evidence="10">
    <location>
        <begin position="216"/>
        <end position="243"/>
    </location>
</feature>
<dbReference type="PANTHER" id="PTHR22760">
    <property type="entry name" value="GLYCOSYLTRANSFERASE"/>
    <property type="match status" value="1"/>
</dbReference>
<feature type="transmembrane region" description="Helical" evidence="10">
    <location>
        <begin position="318"/>
        <end position="339"/>
    </location>
</feature>
<proteinExistence type="inferred from homology"/>
<comment type="pathway">
    <text evidence="2">Protein modification; protein glycosylation.</text>
</comment>
<dbReference type="Proteomes" id="UP000298663">
    <property type="component" value="Unassembled WGS sequence"/>
</dbReference>
<dbReference type="EMBL" id="AZBU02000003">
    <property type="protein sequence ID" value="TKR89554.1"/>
    <property type="molecule type" value="Genomic_DNA"/>
</dbReference>
<accession>A0A4U5P1M7</accession>